<organism evidence="1 2">
    <name type="scientific">Halomonas dongshanensis</name>
    <dbReference type="NCBI Taxonomy" id="2890835"/>
    <lineage>
        <taxon>Bacteria</taxon>
        <taxon>Pseudomonadati</taxon>
        <taxon>Pseudomonadota</taxon>
        <taxon>Gammaproteobacteria</taxon>
        <taxon>Oceanospirillales</taxon>
        <taxon>Halomonadaceae</taxon>
        <taxon>Halomonas</taxon>
    </lineage>
</organism>
<keyword evidence="2" id="KW-1185">Reference proteome</keyword>
<accession>A0ABT2ECI7</accession>
<proteinExistence type="predicted"/>
<evidence type="ECO:0000313" key="2">
    <source>
        <dbReference type="Proteomes" id="UP001165542"/>
    </source>
</evidence>
<dbReference type="Proteomes" id="UP001165542">
    <property type="component" value="Unassembled WGS sequence"/>
</dbReference>
<name>A0ABT2ECI7_9GAMM</name>
<gene>
    <name evidence="1" type="ORF">LLY24_08135</name>
</gene>
<dbReference type="EMBL" id="JAJISC010000003">
    <property type="protein sequence ID" value="MCS2609284.1"/>
    <property type="molecule type" value="Genomic_DNA"/>
</dbReference>
<reference evidence="1" key="1">
    <citation type="submission" date="2021-11" db="EMBL/GenBank/DDBJ databases">
        <title>Halomonas sp., isolated from a coastal aquaculture zone in Dongshan Bay.</title>
        <authorList>
            <person name="Lin W."/>
        </authorList>
    </citation>
    <scope>NUCLEOTIDE SEQUENCE</scope>
    <source>
        <strain evidence="1">Yzlin-01</strain>
    </source>
</reference>
<dbReference type="RefSeq" id="WP_259035790.1">
    <property type="nucleotide sequence ID" value="NZ_JAJISC010000003.1"/>
</dbReference>
<comment type="caution">
    <text evidence="1">The sequence shown here is derived from an EMBL/GenBank/DDBJ whole genome shotgun (WGS) entry which is preliminary data.</text>
</comment>
<sequence>MEISGSTAAGVIRVGLQVVSSHKKPMLEFYYEVRNRFGPEHEYEMPVGVSGKETKTQKTRFQDIFIQFYVVNIGGNRAENIEFEVSGKLQRNRPRESLGEIMETEIPQMAPGQIVHLFRFDDHDLNIYPGGGGKPLGIKAEELRIVAKYSASPSLLNWIFSIHRKILRKKQYKSVFVFKPQMVCGDLPPAEYA</sequence>
<evidence type="ECO:0000313" key="1">
    <source>
        <dbReference type="EMBL" id="MCS2609284.1"/>
    </source>
</evidence>
<protein>
    <submittedName>
        <fullName evidence="1">Uncharacterized protein</fullName>
    </submittedName>
</protein>